<feature type="region of interest" description="Disordered" evidence="1">
    <location>
        <begin position="126"/>
        <end position="162"/>
    </location>
</feature>
<dbReference type="Proteomes" id="UP000070501">
    <property type="component" value="Unassembled WGS sequence"/>
</dbReference>
<dbReference type="OrthoDB" id="5424391at2759"/>
<dbReference type="InParanoid" id="A0A136J3V1"/>
<keyword evidence="3" id="KW-1185">Reference proteome</keyword>
<sequence>MLEVYHHFRARRPHRTLSALDKRLITNSTCSRGCEASHQAYDLLCCVPFPEESPIDPSFPVAPGAEDACTSSTAQSTTMVVKTPSLHSVKRGLLPPIHQALPLSKRQSQQLLDTITTSFRKNLDLEHPWQAPESSKTAVPSTKYAGSANSATTSSSIGKTRPTDRHLRSILANPFFSQASHESSLPGGADATSITKQLYIFDAAVAQDLMNTRRAFGFLVTIRNKLAESSDPTYTIANTGAGFRVLRWLRSSNQEASMRFLSNGAFATALIPFLYAEGLEEVAWEWLSRLANPSFVQLDAEVGTTKLSEQPLTKLFAAMMHEYRSPAAEPAHSLNLSYSNHLRAHQTLSDQSRLAQANLKNNWVLLSWQSTVEAWKRAAPSRALFEDFVESGRPLKRNLDLAHLELHHPTDPSSRSALSYMHQHPALAISDISTRLQEIKRQRVICLALDAVDRLKQAGNANDASWVERFLTSVCQHLNFGTADTLYRGSSLVPLGRLNRYMNLT</sequence>
<evidence type="ECO:0000256" key="1">
    <source>
        <dbReference type="SAM" id="MobiDB-lite"/>
    </source>
</evidence>
<protein>
    <submittedName>
        <fullName evidence="2">Uncharacterized protein</fullName>
    </submittedName>
</protein>
<feature type="compositionally biased region" description="Low complexity" evidence="1">
    <location>
        <begin position="147"/>
        <end position="156"/>
    </location>
</feature>
<gene>
    <name evidence="2" type="ORF">Micbo1qcDRAFT_194877</name>
</gene>
<evidence type="ECO:0000313" key="3">
    <source>
        <dbReference type="Proteomes" id="UP000070501"/>
    </source>
</evidence>
<accession>A0A136J3V1</accession>
<dbReference type="EMBL" id="KQ964249">
    <property type="protein sequence ID" value="KXJ91881.1"/>
    <property type="molecule type" value="Genomic_DNA"/>
</dbReference>
<proteinExistence type="predicted"/>
<name>A0A136J3V1_9PEZI</name>
<reference evidence="3" key="1">
    <citation type="submission" date="2016-02" db="EMBL/GenBank/DDBJ databases">
        <title>Draft genome sequence of Microdochium bolleyi, a fungal endophyte of beachgrass.</title>
        <authorList>
            <consortium name="DOE Joint Genome Institute"/>
            <person name="David A.S."/>
            <person name="May G."/>
            <person name="Haridas S."/>
            <person name="Lim J."/>
            <person name="Wang M."/>
            <person name="Labutti K."/>
            <person name="Lipzen A."/>
            <person name="Barry K."/>
            <person name="Grigoriev I.V."/>
        </authorList>
    </citation>
    <scope>NUCLEOTIDE SEQUENCE [LARGE SCALE GENOMIC DNA]</scope>
    <source>
        <strain evidence="3">J235TASD1</strain>
    </source>
</reference>
<dbReference type="AlphaFoldDB" id="A0A136J3V1"/>
<organism evidence="2 3">
    <name type="scientific">Microdochium bolleyi</name>
    <dbReference type="NCBI Taxonomy" id="196109"/>
    <lineage>
        <taxon>Eukaryota</taxon>
        <taxon>Fungi</taxon>
        <taxon>Dikarya</taxon>
        <taxon>Ascomycota</taxon>
        <taxon>Pezizomycotina</taxon>
        <taxon>Sordariomycetes</taxon>
        <taxon>Xylariomycetidae</taxon>
        <taxon>Xylariales</taxon>
        <taxon>Microdochiaceae</taxon>
        <taxon>Microdochium</taxon>
    </lineage>
</organism>
<evidence type="ECO:0000313" key="2">
    <source>
        <dbReference type="EMBL" id="KXJ91881.1"/>
    </source>
</evidence>